<feature type="domain" description="NarG-like" evidence="14">
    <location>
        <begin position="3"/>
        <end position="222"/>
    </location>
</feature>
<evidence type="ECO:0000313" key="16">
    <source>
        <dbReference type="Proteomes" id="UP000632138"/>
    </source>
</evidence>
<evidence type="ECO:0000256" key="9">
    <source>
        <dbReference type="ARBA" id="ARBA00023002"/>
    </source>
</evidence>
<feature type="transmembrane region" description="Helical" evidence="13">
    <location>
        <begin position="6"/>
        <end position="23"/>
    </location>
</feature>
<keyword evidence="16" id="KW-1185">Reference proteome</keyword>
<keyword evidence="12 13" id="KW-0472">Membrane</keyword>
<dbReference type="Gene3D" id="1.20.950.20">
    <property type="entry name" value="Transmembrane di-heme cytochromes, Chain C"/>
    <property type="match status" value="1"/>
</dbReference>
<accession>A0ABS2A9G4</accession>
<protein>
    <submittedName>
        <fullName evidence="15">Respiratory nitrate reductase subunit gamma</fullName>
        <ecNumber evidence="15">1.7.99.4</ecNumber>
    </submittedName>
</protein>
<evidence type="ECO:0000256" key="7">
    <source>
        <dbReference type="ARBA" id="ARBA00022982"/>
    </source>
</evidence>
<evidence type="ECO:0000259" key="14">
    <source>
        <dbReference type="Pfam" id="PF02665"/>
    </source>
</evidence>
<evidence type="ECO:0000256" key="1">
    <source>
        <dbReference type="ARBA" id="ARBA00004651"/>
    </source>
</evidence>
<keyword evidence="4" id="KW-0349">Heme</keyword>
<reference evidence="15 16" key="1">
    <citation type="submission" date="2021-01" db="EMBL/GenBank/DDBJ databases">
        <title>Actinoplanes sp. nov. LDG1-06 isolated from lichen.</title>
        <authorList>
            <person name="Saeng-In P."/>
            <person name="Phongsopitanun W."/>
            <person name="Kanchanasin P."/>
            <person name="Yuki M."/>
            <person name="Kudo T."/>
            <person name="Ohkuma M."/>
            <person name="Tanasupawat S."/>
        </authorList>
    </citation>
    <scope>NUCLEOTIDE SEQUENCE [LARGE SCALE GENOMIC DNA]</scope>
    <source>
        <strain evidence="15 16">LDG1-06</strain>
    </source>
</reference>
<dbReference type="InterPro" id="IPR036197">
    <property type="entry name" value="NarG-like_sf"/>
</dbReference>
<feature type="transmembrane region" description="Helical" evidence="13">
    <location>
        <begin position="83"/>
        <end position="106"/>
    </location>
</feature>
<keyword evidence="9 15" id="KW-0560">Oxidoreductase</keyword>
<evidence type="ECO:0000256" key="5">
    <source>
        <dbReference type="ARBA" id="ARBA00022692"/>
    </source>
</evidence>
<evidence type="ECO:0000256" key="10">
    <source>
        <dbReference type="ARBA" id="ARBA00023004"/>
    </source>
</evidence>
<dbReference type="NCBIfam" id="TIGR00351">
    <property type="entry name" value="narI"/>
    <property type="match status" value="1"/>
</dbReference>
<dbReference type="InterPro" id="IPR023234">
    <property type="entry name" value="NarG-like_domain"/>
</dbReference>
<evidence type="ECO:0000256" key="11">
    <source>
        <dbReference type="ARBA" id="ARBA00023063"/>
    </source>
</evidence>
<comment type="subcellular location">
    <subcellularLocation>
        <location evidence="1">Cell membrane</location>
        <topology evidence="1">Multi-pass membrane protein</topology>
    </subcellularLocation>
</comment>
<evidence type="ECO:0000256" key="2">
    <source>
        <dbReference type="ARBA" id="ARBA00022448"/>
    </source>
</evidence>
<keyword evidence="5 13" id="KW-0812">Transmembrane</keyword>
<keyword evidence="11" id="KW-0534">Nitrate assimilation</keyword>
<keyword evidence="6" id="KW-0479">Metal-binding</keyword>
<evidence type="ECO:0000256" key="8">
    <source>
        <dbReference type="ARBA" id="ARBA00022989"/>
    </source>
</evidence>
<dbReference type="Proteomes" id="UP000632138">
    <property type="component" value="Unassembled WGS sequence"/>
</dbReference>
<dbReference type="RefSeq" id="WP_203376281.1">
    <property type="nucleotide sequence ID" value="NZ_JAENHP010000003.1"/>
</dbReference>
<evidence type="ECO:0000256" key="3">
    <source>
        <dbReference type="ARBA" id="ARBA00022475"/>
    </source>
</evidence>
<dbReference type="SUPFAM" id="SSF103501">
    <property type="entry name" value="Respiratory nitrate reductase 1 gamma chain"/>
    <property type="match status" value="1"/>
</dbReference>
<dbReference type="Pfam" id="PF02665">
    <property type="entry name" value="Nitrate_red_gam"/>
    <property type="match status" value="1"/>
</dbReference>
<dbReference type="InterPro" id="IPR051936">
    <property type="entry name" value="Heme-iron_electron_transfer"/>
</dbReference>
<evidence type="ECO:0000256" key="13">
    <source>
        <dbReference type="SAM" id="Phobius"/>
    </source>
</evidence>
<comment type="caution">
    <text evidence="15">The sequence shown here is derived from an EMBL/GenBank/DDBJ whole genome shotgun (WGS) entry which is preliminary data.</text>
</comment>
<name>A0ABS2A9G4_9ACTN</name>
<organism evidence="15 16">
    <name type="scientific">Paractinoplanes ovalisporus</name>
    <dbReference type="NCBI Taxonomy" id="2810368"/>
    <lineage>
        <taxon>Bacteria</taxon>
        <taxon>Bacillati</taxon>
        <taxon>Actinomycetota</taxon>
        <taxon>Actinomycetes</taxon>
        <taxon>Micromonosporales</taxon>
        <taxon>Micromonosporaceae</taxon>
        <taxon>Paractinoplanes</taxon>
    </lineage>
</organism>
<evidence type="ECO:0000256" key="4">
    <source>
        <dbReference type="ARBA" id="ARBA00022617"/>
    </source>
</evidence>
<keyword evidence="8 13" id="KW-1133">Transmembrane helix</keyword>
<dbReference type="PANTHER" id="PTHR30598">
    <property type="entry name" value="NITRATE REDUCTASE PRIVATE CHAPERONE, REDOX ENZYME MATURATION PROTEIN REMP FAMILY"/>
    <property type="match status" value="1"/>
</dbReference>
<sequence>MTTVLWVVLPYACLAVFLAGHVWRWRRDQFGWTTHTSQLLENQLLRLGSPLFHLGAFGVIGGHALGLLIPASLTRRLGVSEHAYHLVSVSAGSVTGVMLVAGLALLIARRFVNGRIRRVTTTMDKVLYAFLTAMVVLGMTATVGRNMLGGGYDYRETIAVWFRGIFWFQPHTELMTGAPLVYQLHALGGFLFLAIWPFTRLVHVWSAPLAYLWRPYVVYRARRGPAPAPRPAPAAVRDADRGRRSELIALVPPGRDEGPYS</sequence>
<feature type="transmembrane region" description="Helical" evidence="13">
    <location>
        <begin position="126"/>
        <end position="144"/>
    </location>
</feature>
<gene>
    <name evidence="15" type="primary">narI</name>
    <name evidence="15" type="ORF">JIG36_12540</name>
</gene>
<evidence type="ECO:0000256" key="12">
    <source>
        <dbReference type="ARBA" id="ARBA00023136"/>
    </source>
</evidence>
<feature type="transmembrane region" description="Helical" evidence="13">
    <location>
        <begin position="44"/>
        <end position="71"/>
    </location>
</feature>
<keyword evidence="10" id="KW-0408">Iron</keyword>
<keyword evidence="3" id="KW-1003">Cell membrane</keyword>
<evidence type="ECO:0000256" key="6">
    <source>
        <dbReference type="ARBA" id="ARBA00022723"/>
    </source>
</evidence>
<evidence type="ECO:0000313" key="15">
    <source>
        <dbReference type="EMBL" id="MBM2616385.1"/>
    </source>
</evidence>
<feature type="transmembrane region" description="Helical" evidence="13">
    <location>
        <begin position="190"/>
        <end position="213"/>
    </location>
</feature>
<keyword evidence="2" id="KW-0813">Transport</keyword>
<dbReference type="EMBL" id="JAENHP010000003">
    <property type="protein sequence ID" value="MBM2616385.1"/>
    <property type="molecule type" value="Genomic_DNA"/>
</dbReference>
<dbReference type="GO" id="GO:0016491">
    <property type="term" value="F:oxidoreductase activity"/>
    <property type="evidence" value="ECO:0007669"/>
    <property type="project" value="UniProtKB-KW"/>
</dbReference>
<proteinExistence type="predicted"/>
<dbReference type="PANTHER" id="PTHR30598:SF3">
    <property type="entry name" value="RESPIRATORY NITRATE REDUCTASE 1 GAMMA CHAIN"/>
    <property type="match status" value="1"/>
</dbReference>
<dbReference type="EC" id="1.7.99.4" evidence="15"/>
<dbReference type="InterPro" id="IPR003816">
    <property type="entry name" value="Nitrate_red_gam"/>
</dbReference>
<keyword evidence="7" id="KW-0249">Electron transport</keyword>